<dbReference type="InterPro" id="IPR027417">
    <property type="entry name" value="P-loop_NTPase"/>
</dbReference>
<name>A0A098Y1D8_9ACTN</name>
<dbReference type="AlphaFoldDB" id="A0A098Y1D8"/>
<sequence length="224" mass="23896">MTAPLPLSPDALADRLAELLSRLPPEPGATSLRVAVDGPELPGAPGTTGPQVLADAVAERLPTLSRPAVVVPAEGFYRPASLRLEHGRTDPDARYSDWLDAAALAREVLDRCGPRGTGEHLPALWDLERDRAARAEYRPAPAGGVLLVPGSLLQGLGLAFDVVVHLRVSPAARRRRAPADRAWELPAFDRYDDEVDPMALADAVVLADHAARPALFLQGRLSVS</sequence>
<evidence type="ECO:0000313" key="2">
    <source>
        <dbReference type="Proteomes" id="UP000029713"/>
    </source>
</evidence>
<reference evidence="1 2" key="1">
    <citation type="submission" date="2014-07" db="EMBL/GenBank/DDBJ databases">
        <title>Biosystematic studies on Modestobacter strains isolated from extreme hyper-arid desert soil and from historic building.</title>
        <authorList>
            <person name="Bukarasam K."/>
            <person name="Bull A."/>
            <person name="Girard G."/>
            <person name="van Wezel G."/>
            <person name="Goodfellow M."/>
        </authorList>
    </citation>
    <scope>NUCLEOTIDE SEQUENCE [LARGE SCALE GENOMIC DNA]</scope>
    <source>
        <strain evidence="1 2">KNN45-2b</strain>
    </source>
</reference>
<protein>
    <submittedName>
        <fullName evidence="1">Uridine kinase</fullName>
    </submittedName>
</protein>
<dbReference type="Gene3D" id="3.40.50.300">
    <property type="entry name" value="P-loop containing nucleotide triphosphate hydrolases"/>
    <property type="match status" value="1"/>
</dbReference>
<organism evidence="1 2">
    <name type="scientific">Modestobacter caceresii</name>
    <dbReference type="NCBI Taxonomy" id="1522368"/>
    <lineage>
        <taxon>Bacteria</taxon>
        <taxon>Bacillati</taxon>
        <taxon>Actinomycetota</taxon>
        <taxon>Actinomycetes</taxon>
        <taxon>Geodermatophilales</taxon>
        <taxon>Geodermatophilaceae</taxon>
        <taxon>Modestobacter</taxon>
    </lineage>
</organism>
<dbReference type="SUPFAM" id="SSF52540">
    <property type="entry name" value="P-loop containing nucleoside triphosphate hydrolases"/>
    <property type="match status" value="1"/>
</dbReference>
<keyword evidence="2" id="KW-1185">Reference proteome</keyword>
<dbReference type="GO" id="GO:0016301">
    <property type="term" value="F:kinase activity"/>
    <property type="evidence" value="ECO:0007669"/>
    <property type="project" value="UniProtKB-KW"/>
</dbReference>
<gene>
    <name evidence="1" type="ORF">IN07_22475</name>
</gene>
<keyword evidence="1" id="KW-0808">Transferase</keyword>
<evidence type="ECO:0000313" key="1">
    <source>
        <dbReference type="EMBL" id="KGH44738.1"/>
    </source>
</evidence>
<dbReference type="Proteomes" id="UP000029713">
    <property type="component" value="Unassembled WGS sequence"/>
</dbReference>
<dbReference type="STRING" id="1522368.IN07_22475"/>
<dbReference type="EMBL" id="JPMX01000118">
    <property type="protein sequence ID" value="KGH44738.1"/>
    <property type="molecule type" value="Genomic_DNA"/>
</dbReference>
<proteinExistence type="predicted"/>
<comment type="caution">
    <text evidence="1">The sequence shown here is derived from an EMBL/GenBank/DDBJ whole genome shotgun (WGS) entry which is preliminary data.</text>
</comment>
<accession>A0A098Y1D8</accession>
<keyword evidence="1" id="KW-0418">Kinase</keyword>